<reference evidence="7 8" key="1">
    <citation type="journal article" date="2016" name="Nat. Commun.">
        <title>Thousands of microbial genomes shed light on interconnected biogeochemical processes in an aquifer system.</title>
        <authorList>
            <person name="Anantharaman K."/>
            <person name="Brown C.T."/>
            <person name="Hug L.A."/>
            <person name="Sharon I."/>
            <person name="Castelle C.J."/>
            <person name="Probst A.J."/>
            <person name="Thomas B.C."/>
            <person name="Singh A."/>
            <person name="Wilkins M.J."/>
            <person name="Karaoz U."/>
            <person name="Brodie E.L."/>
            <person name="Williams K.H."/>
            <person name="Hubbard S.S."/>
            <person name="Banfield J.F."/>
        </authorList>
    </citation>
    <scope>NUCLEOTIDE SEQUENCE [LARGE SCALE GENOMIC DNA]</scope>
</reference>
<keyword evidence="2 6" id="KW-0436">Ligase</keyword>
<comment type="subunit">
    <text evidence="6">Part of the FGAM synthase complex composed of 1 PurL, 1 PurQ and 2 PurS subunits.</text>
</comment>
<organism evidence="7 8">
    <name type="scientific">Candidatus Schekmanbacteria bacterium GWA2_38_11</name>
    <dbReference type="NCBI Taxonomy" id="1817876"/>
    <lineage>
        <taxon>Bacteria</taxon>
        <taxon>Candidatus Schekmaniibacteriota</taxon>
    </lineage>
</organism>
<dbReference type="PANTHER" id="PTHR34696:SF1">
    <property type="entry name" value="PHOSPHORIBOSYLFORMYLGLYCINAMIDINE SYNTHASE SUBUNIT PURS"/>
    <property type="match status" value="1"/>
</dbReference>
<protein>
    <recommendedName>
        <fullName evidence="6">Phosphoribosylformylglycinamidine synthase subunit PurS</fullName>
        <shortName evidence="6">FGAM synthase</shortName>
        <ecNumber evidence="6">6.3.5.3</ecNumber>
    </recommendedName>
    <alternativeName>
        <fullName evidence="6">Formylglycinamide ribonucleotide amidotransferase subunit III</fullName>
        <shortName evidence="6">FGAR amidotransferase III</shortName>
        <shortName evidence="6">FGAR-AT III</shortName>
    </alternativeName>
    <alternativeName>
        <fullName evidence="6">Phosphoribosylformylglycinamidine synthase subunit III</fullName>
    </alternativeName>
</protein>
<evidence type="ECO:0000256" key="5">
    <source>
        <dbReference type="ARBA" id="ARBA00022840"/>
    </source>
</evidence>
<comment type="pathway">
    <text evidence="6">Purine metabolism; IMP biosynthesis via de novo pathway; 5-amino-1-(5-phospho-D-ribosyl)imidazole from N(2)-formyl-N(1)-(5-phospho-D-ribosyl)glycinamide: step 1/2.</text>
</comment>
<evidence type="ECO:0000256" key="3">
    <source>
        <dbReference type="ARBA" id="ARBA00022741"/>
    </source>
</evidence>
<dbReference type="GO" id="GO:0005737">
    <property type="term" value="C:cytoplasm"/>
    <property type="evidence" value="ECO:0007669"/>
    <property type="project" value="UniProtKB-SubCell"/>
</dbReference>
<keyword evidence="3 6" id="KW-0547">Nucleotide-binding</keyword>
<dbReference type="Pfam" id="PF02700">
    <property type="entry name" value="PurS"/>
    <property type="match status" value="1"/>
</dbReference>
<evidence type="ECO:0000256" key="4">
    <source>
        <dbReference type="ARBA" id="ARBA00022755"/>
    </source>
</evidence>
<dbReference type="GO" id="GO:0004642">
    <property type="term" value="F:phosphoribosylformylglycinamidine synthase activity"/>
    <property type="evidence" value="ECO:0007669"/>
    <property type="project" value="UniProtKB-UniRule"/>
</dbReference>
<comment type="similarity">
    <text evidence="6">Belongs to the PurS family.</text>
</comment>
<comment type="caution">
    <text evidence="7">The sequence shown here is derived from an EMBL/GenBank/DDBJ whole genome shotgun (WGS) entry which is preliminary data.</text>
</comment>
<dbReference type="InterPro" id="IPR036604">
    <property type="entry name" value="PurS-like_sf"/>
</dbReference>
<dbReference type="EC" id="6.3.5.3" evidence="6"/>
<dbReference type="SUPFAM" id="SSF82697">
    <property type="entry name" value="PurS-like"/>
    <property type="match status" value="1"/>
</dbReference>
<dbReference type="InterPro" id="IPR003850">
    <property type="entry name" value="PurS"/>
</dbReference>
<dbReference type="HAMAP" id="MF_01926">
    <property type="entry name" value="PurS"/>
    <property type="match status" value="1"/>
</dbReference>
<evidence type="ECO:0000313" key="8">
    <source>
        <dbReference type="Proteomes" id="UP000178526"/>
    </source>
</evidence>
<keyword evidence="1 6" id="KW-0963">Cytoplasm</keyword>
<accession>A0A1F7RKD6</accession>
<dbReference type="NCBIfam" id="TIGR00302">
    <property type="entry name" value="phosphoribosylformylglycinamidine synthase subunit PurS"/>
    <property type="match status" value="1"/>
</dbReference>
<dbReference type="Gene3D" id="3.30.1280.10">
    <property type="entry name" value="Phosphoribosylformylglycinamidine synthase subunit PurS"/>
    <property type="match status" value="1"/>
</dbReference>
<dbReference type="EMBL" id="MGDB01000060">
    <property type="protein sequence ID" value="OGL41992.1"/>
    <property type="molecule type" value="Genomic_DNA"/>
</dbReference>
<name>A0A1F7RKD6_9BACT</name>
<evidence type="ECO:0000256" key="1">
    <source>
        <dbReference type="ARBA" id="ARBA00022490"/>
    </source>
</evidence>
<keyword evidence="4 6" id="KW-0658">Purine biosynthesis</keyword>
<comment type="function">
    <text evidence="6">Part of the phosphoribosylformylglycinamidine synthase complex involved in the purines biosynthetic pathway. Catalyzes the ATP-dependent conversion of formylglycinamide ribonucleotide (FGAR) and glutamine to yield formylglycinamidine ribonucleotide (FGAM) and glutamate. The FGAM synthase complex is composed of three subunits. PurQ produces an ammonia molecule by converting glutamine to glutamate. PurL transfers the ammonia molecule to FGAR to form FGAM in an ATP-dependent manner. PurS interacts with PurQ and PurL and is thought to assist in the transfer of the ammonia molecule from PurQ to PurL.</text>
</comment>
<comment type="catalytic activity">
    <reaction evidence="6">
        <text>N(2)-formyl-N(1)-(5-phospho-beta-D-ribosyl)glycinamide + L-glutamine + ATP + H2O = 2-formamido-N(1)-(5-O-phospho-beta-D-ribosyl)acetamidine + L-glutamate + ADP + phosphate + H(+)</text>
        <dbReference type="Rhea" id="RHEA:17129"/>
        <dbReference type="ChEBI" id="CHEBI:15377"/>
        <dbReference type="ChEBI" id="CHEBI:15378"/>
        <dbReference type="ChEBI" id="CHEBI:29985"/>
        <dbReference type="ChEBI" id="CHEBI:30616"/>
        <dbReference type="ChEBI" id="CHEBI:43474"/>
        <dbReference type="ChEBI" id="CHEBI:58359"/>
        <dbReference type="ChEBI" id="CHEBI:147286"/>
        <dbReference type="ChEBI" id="CHEBI:147287"/>
        <dbReference type="ChEBI" id="CHEBI:456216"/>
        <dbReference type="EC" id="6.3.5.3"/>
    </reaction>
</comment>
<dbReference type="GO" id="GO:0005524">
    <property type="term" value="F:ATP binding"/>
    <property type="evidence" value="ECO:0007669"/>
    <property type="project" value="UniProtKB-UniRule"/>
</dbReference>
<sequence length="75" mass="8339">MKPGVLDPQGKAVKSALDSLGFEGLKDVRVGKYFAIKLDDISKEKAMERLKGMCEKLLANPVIEDYKIEILDIKS</sequence>
<dbReference type="Proteomes" id="UP000178526">
    <property type="component" value="Unassembled WGS sequence"/>
</dbReference>
<proteinExistence type="inferred from homology"/>
<dbReference type="UniPathway" id="UPA00074">
    <property type="reaction ID" value="UER00128"/>
</dbReference>
<comment type="subcellular location">
    <subcellularLocation>
        <location evidence="6">Cytoplasm</location>
    </subcellularLocation>
</comment>
<keyword evidence="5 6" id="KW-0067">ATP-binding</keyword>
<evidence type="ECO:0000256" key="6">
    <source>
        <dbReference type="HAMAP-Rule" id="MF_01926"/>
    </source>
</evidence>
<dbReference type="AlphaFoldDB" id="A0A1F7RKD6"/>
<dbReference type="NCBIfam" id="NF004630">
    <property type="entry name" value="PRK05974.1"/>
    <property type="match status" value="1"/>
</dbReference>
<dbReference type="PANTHER" id="PTHR34696">
    <property type="entry name" value="PHOSPHORIBOSYLFORMYLGLYCINAMIDINE SYNTHASE SUBUNIT PURS"/>
    <property type="match status" value="1"/>
</dbReference>
<gene>
    <name evidence="6" type="primary">purS</name>
    <name evidence="7" type="ORF">A2042_06005</name>
</gene>
<dbReference type="GO" id="GO:0006189">
    <property type="term" value="P:'de novo' IMP biosynthetic process"/>
    <property type="evidence" value="ECO:0007669"/>
    <property type="project" value="UniProtKB-UniRule"/>
</dbReference>
<evidence type="ECO:0000313" key="7">
    <source>
        <dbReference type="EMBL" id="OGL41992.1"/>
    </source>
</evidence>
<evidence type="ECO:0000256" key="2">
    <source>
        <dbReference type="ARBA" id="ARBA00022598"/>
    </source>
</evidence>